<protein>
    <submittedName>
        <fullName evidence="1">Uncharacterized protein</fullName>
    </submittedName>
</protein>
<dbReference type="Proteomes" id="UP000266841">
    <property type="component" value="Unassembled WGS sequence"/>
</dbReference>
<proteinExistence type="predicted"/>
<comment type="caution">
    <text evidence="1">The sequence shown here is derived from an EMBL/GenBank/DDBJ whole genome shotgun (WGS) entry which is preliminary data.</text>
</comment>
<sequence length="140" mass="15697">MAVMLFHASRLASSRPSPSQGKARREEPLFHASRLASSSAFDYCSPFSFRRFMYFFGAEGKRTVAYTQLGQISTLFGYLLSALEILDMLWRFWTLSFGDLGHALEILDFIMNGPNHDSPCFRIDGSHAFTSLILGLIGAM</sequence>
<accession>K0T142</accession>
<reference evidence="1 2" key="1">
    <citation type="journal article" date="2012" name="Genome Biol.">
        <title>Genome and low-iron response of an oceanic diatom adapted to chronic iron limitation.</title>
        <authorList>
            <person name="Lommer M."/>
            <person name="Specht M."/>
            <person name="Roy A.S."/>
            <person name="Kraemer L."/>
            <person name="Andreson R."/>
            <person name="Gutowska M.A."/>
            <person name="Wolf J."/>
            <person name="Bergner S.V."/>
            <person name="Schilhabel M.B."/>
            <person name="Klostermeier U.C."/>
            <person name="Beiko R.G."/>
            <person name="Rosenstiel P."/>
            <person name="Hippler M."/>
            <person name="Laroche J."/>
        </authorList>
    </citation>
    <scope>NUCLEOTIDE SEQUENCE [LARGE SCALE GENOMIC DNA]</scope>
    <source>
        <strain evidence="1 2">CCMP1005</strain>
    </source>
</reference>
<dbReference type="AlphaFoldDB" id="K0T142"/>
<evidence type="ECO:0000313" key="1">
    <source>
        <dbReference type="EMBL" id="EJK72348.1"/>
    </source>
</evidence>
<keyword evidence="2" id="KW-1185">Reference proteome</keyword>
<name>K0T142_THAOC</name>
<organism evidence="1 2">
    <name type="scientific">Thalassiosira oceanica</name>
    <name type="common">Marine diatom</name>
    <dbReference type="NCBI Taxonomy" id="159749"/>
    <lineage>
        <taxon>Eukaryota</taxon>
        <taxon>Sar</taxon>
        <taxon>Stramenopiles</taxon>
        <taxon>Ochrophyta</taxon>
        <taxon>Bacillariophyta</taxon>
        <taxon>Coscinodiscophyceae</taxon>
        <taxon>Thalassiosirophycidae</taxon>
        <taxon>Thalassiosirales</taxon>
        <taxon>Thalassiosiraceae</taxon>
        <taxon>Thalassiosira</taxon>
    </lineage>
</organism>
<gene>
    <name evidence="1" type="ORF">THAOC_06130</name>
</gene>
<evidence type="ECO:0000313" key="2">
    <source>
        <dbReference type="Proteomes" id="UP000266841"/>
    </source>
</evidence>
<dbReference type="EMBL" id="AGNL01005986">
    <property type="protein sequence ID" value="EJK72348.1"/>
    <property type="molecule type" value="Genomic_DNA"/>
</dbReference>